<keyword evidence="10" id="KW-0539">Nucleus</keyword>
<evidence type="ECO:0000256" key="3">
    <source>
        <dbReference type="ARBA" id="ARBA00012513"/>
    </source>
</evidence>
<evidence type="ECO:0000256" key="5">
    <source>
        <dbReference type="ARBA" id="ARBA00022679"/>
    </source>
</evidence>
<evidence type="ECO:0000313" key="13">
    <source>
        <dbReference type="Proteomes" id="UP001154078"/>
    </source>
</evidence>
<dbReference type="GO" id="GO:0000077">
    <property type="term" value="P:DNA damage checkpoint signaling"/>
    <property type="evidence" value="ECO:0007669"/>
    <property type="project" value="TreeGrafter"/>
</dbReference>
<sequence length="1449" mass="167149">MINETVPDLLKDCSEGSLKRLANIIQSKEHSNIFIYDKDPNLSYENYEDIINKYKAFTTWLLGQLLYVISCEKVSKIHDLIVKTQLTILDSLSKTHLNVYSELASEYAKTLELLVNICISDVNNNKLEVFIPKVHDDLSKKLNLSPSFIKVNQNASVVIIEKLYGCTQKLDQNVYLKYLLNVFFATNSNNLDIIFTMITHPLLKPLVYKNDNNLPDNFIGVADINEFKKGIRAFYVFLGKEDVDKTLALTYLGDFLTILSSSMVGNLNDSQVEHIQRNYAVILKNMVQNNDPNIALDNTVLSDDIKKETLEIIFSVILKFSKKSLQFSDLDLQETLLDTIDEISNIKTHYVQIESLKILLYFIIVPTSRLSLIAINKCFKIAEKRGETTKTIFSQNKREFCEVVAHLCCVNQALINSSLSSSLGKCSVMFGFCGPKDFVSQSLGYMLPFVVAKVVEFPKVARLIEEYAEMVDMDVAELLASKYGNIFLHVFLNDRDHFEEISSYLERTTGSTGPALRKRNFRLLMNFHEKRERVLLALRLLSMEDNENTSKNIPDYLQSLFLGVLQYFDVKLLSKKDNVLLSLAELFKFMGSKHITPLKFKIIAMLQSGKYSSSPKLNCEVWDAFISSCDIESLGPQLATIFVSILPLVESCPKKVNEIFKYLIVDNEVYTRDYIPDLFFVNNANVDKPILSQIKKHLKCLEQLNLKEKIKRFLKYLKHETNEVRIQALKHLKVLMEQNREELDQMILGYNGIDQVIVDLIDILMLACREKDSSLKLAWTYSLILSLPNEIKTLLLACSPSMKQDHRILIHFLPYILLHSLLEGSNDIQEKCVVEFQAVTNAFKIKKELNHRILNARPLPIPGMEVIPQVITPEEVKQLECTKVVFLLLDFLDRWLREWMWLKGQSGNSNENYQALKNFQNRFCNLHLAKCNYHCAEYPRALMYLEDYITKNPKEKDNHLSFLAEIYAQLDEPDGVAGVTALQQKEPSPEFGNMLLEMQAEPLWRLGRYDDLDKFLNKDDMVNNNSWGVNIGKRDLFNQVIDEIKIQQVESLGASSMEMGVYQRGYSYISRLHAINELEQVEKCINELLLKPNDKNYAEAIMKKLSMEWELRIKVVQESIRIIEPVLCLRRAALNMGKSIIEEKAPIHQQAYTYTIKAEEYAPQRLFLEKAKLHWLREEHEQALTTLKRGLELVMPETGSTQAMAALSLEQKKICAEAMLLTASYNDSISNVDTEINVQYYKESFETYKEWEKSLVCLAQYYDRIFQTHSDEERDTKCASIQLHMINYFLKSLQFGTEFIYQSLPRILSIWFDFGTRLLDVTSNTVKEERKNMLFKMTKLIDDSLKRLPAYIFLTAFSQIISRICHPQKEHYPQQCLWMIISVVKSSYAIRSKRCMEILNDSNLKTGSMLKLVKDFTSLAEKLIELCNKEIPADVSSTKVSQLLRALPR</sequence>
<evidence type="ECO:0000256" key="10">
    <source>
        <dbReference type="ARBA" id="ARBA00023242"/>
    </source>
</evidence>
<comment type="subcellular location">
    <subcellularLocation>
        <location evidence="1">Nucleus</location>
    </subcellularLocation>
</comment>
<feature type="domain" description="FAT" evidence="11">
    <location>
        <begin position="927"/>
        <end position="1386"/>
    </location>
</feature>
<keyword evidence="9" id="KW-0067">ATP-binding</keyword>
<dbReference type="Pfam" id="PF23593">
    <property type="entry name" value="HEAT_ATR"/>
    <property type="match status" value="1"/>
</dbReference>
<dbReference type="GO" id="GO:0005634">
    <property type="term" value="C:nucleus"/>
    <property type="evidence" value="ECO:0007669"/>
    <property type="project" value="UniProtKB-SubCell"/>
</dbReference>
<dbReference type="PANTHER" id="PTHR11139">
    <property type="entry name" value="ATAXIA TELANGIECTASIA MUTATED ATM -RELATED"/>
    <property type="match status" value="1"/>
</dbReference>
<organism evidence="12 13">
    <name type="scientific">Brassicogethes aeneus</name>
    <name type="common">Rape pollen beetle</name>
    <name type="synonym">Meligethes aeneus</name>
    <dbReference type="NCBI Taxonomy" id="1431903"/>
    <lineage>
        <taxon>Eukaryota</taxon>
        <taxon>Metazoa</taxon>
        <taxon>Ecdysozoa</taxon>
        <taxon>Arthropoda</taxon>
        <taxon>Hexapoda</taxon>
        <taxon>Insecta</taxon>
        <taxon>Pterygota</taxon>
        <taxon>Neoptera</taxon>
        <taxon>Endopterygota</taxon>
        <taxon>Coleoptera</taxon>
        <taxon>Polyphaga</taxon>
        <taxon>Cucujiformia</taxon>
        <taxon>Nitidulidae</taxon>
        <taxon>Meligethinae</taxon>
        <taxon>Brassicogethes</taxon>
    </lineage>
</organism>
<dbReference type="InterPro" id="IPR050517">
    <property type="entry name" value="DDR_Repair_Kinase"/>
</dbReference>
<evidence type="ECO:0000256" key="6">
    <source>
        <dbReference type="ARBA" id="ARBA00022741"/>
    </source>
</evidence>
<dbReference type="GO" id="GO:0005524">
    <property type="term" value="F:ATP binding"/>
    <property type="evidence" value="ECO:0007669"/>
    <property type="project" value="UniProtKB-KW"/>
</dbReference>
<comment type="similarity">
    <text evidence="2">Belongs to the PI3/PI4-kinase family. ATM subfamily.</text>
</comment>
<name>A0A9P0FPT1_BRAAE</name>
<dbReference type="InterPro" id="IPR003151">
    <property type="entry name" value="PIK-rel_kinase_FAT"/>
</dbReference>
<dbReference type="GO" id="GO:0005694">
    <property type="term" value="C:chromosome"/>
    <property type="evidence" value="ECO:0007669"/>
    <property type="project" value="TreeGrafter"/>
</dbReference>
<dbReference type="InterPro" id="IPR014009">
    <property type="entry name" value="PIK_FAT"/>
</dbReference>
<protein>
    <recommendedName>
        <fullName evidence="3">non-specific serine/threonine protein kinase</fullName>
        <ecNumber evidence="3">2.7.11.1</ecNumber>
    </recommendedName>
</protein>
<keyword evidence="8" id="KW-0418">Kinase</keyword>
<dbReference type="EC" id="2.7.11.1" evidence="3"/>
<evidence type="ECO:0000256" key="7">
    <source>
        <dbReference type="ARBA" id="ARBA00022763"/>
    </source>
</evidence>
<dbReference type="GO" id="GO:0006281">
    <property type="term" value="P:DNA repair"/>
    <property type="evidence" value="ECO:0007669"/>
    <property type="project" value="TreeGrafter"/>
</dbReference>
<keyword evidence="13" id="KW-1185">Reference proteome</keyword>
<dbReference type="GO" id="GO:0004674">
    <property type="term" value="F:protein serine/threonine kinase activity"/>
    <property type="evidence" value="ECO:0007669"/>
    <property type="project" value="UniProtKB-KW"/>
</dbReference>
<dbReference type="InterPro" id="IPR057564">
    <property type="entry name" value="HEAT_ATR"/>
</dbReference>
<keyword evidence="5" id="KW-0808">Transferase</keyword>
<dbReference type="InterPro" id="IPR056802">
    <property type="entry name" value="ATR-like_M-HEAT"/>
</dbReference>
<dbReference type="Pfam" id="PF25030">
    <property type="entry name" value="M-HEAT_ATR"/>
    <property type="match status" value="1"/>
</dbReference>
<evidence type="ECO:0000256" key="8">
    <source>
        <dbReference type="ARBA" id="ARBA00022777"/>
    </source>
</evidence>
<dbReference type="OrthoDB" id="381190at2759"/>
<dbReference type="PROSITE" id="PS51189">
    <property type="entry name" value="FAT"/>
    <property type="match status" value="1"/>
</dbReference>
<dbReference type="EMBL" id="OV121140">
    <property type="protein sequence ID" value="CAH0564187.1"/>
    <property type="molecule type" value="Genomic_DNA"/>
</dbReference>
<evidence type="ECO:0000259" key="11">
    <source>
        <dbReference type="PROSITE" id="PS51189"/>
    </source>
</evidence>
<reference evidence="12" key="1">
    <citation type="submission" date="2021-12" db="EMBL/GenBank/DDBJ databases">
        <authorList>
            <person name="King R."/>
        </authorList>
    </citation>
    <scope>NUCLEOTIDE SEQUENCE</scope>
</reference>
<keyword evidence="6" id="KW-0547">Nucleotide-binding</keyword>
<dbReference type="InterPro" id="IPR012993">
    <property type="entry name" value="UME"/>
</dbReference>
<evidence type="ECO:0000313" key="12">
    <source>
        <dbReference type="EMBL" id="CAH0564187.1"/>
    </source>
</evidence>
<evidence type="ECO:0000256" key="4">
    <source>
        <dbReference type="ARBA" id="ARBA00022527"/>
    </source>
</evidence>
<dbReference type="Pfam" id="PF02259">
    <property type="entry name" value="FAT"/>
    <property type="match status" value="1"/>
</dbReference>
<proteinExistence type="inferred from homology"/>
<gene>
    <name evidence="12" type="ORF">MELIAE_LOCUS12794</name>
</gene>
<dbReference type="PANTHER" id="PTHR11139:SF69">
    <property type="entry name" value="SERINE_THREONINE-PROTEIN KINASE ATR"/>
    <property type="match status" value="1"/>
</dbReference>
<accession>A0A9P0FPT1</accession>
<keyword evidence="4" id="KW-0723">Serine/threonine-protein kinase</keyword>
<dbReference type="SMART" id="SM00802">
    <property type="entry name" value="UME"/>
    <property type="match status" value="1"/>
</dbReference>
<evidence type="ECO:0000256" key="2">
    <source>
        <dbReference type="ARBA" id="ARBA00010769"/>
    </source>
</evidence>
<dbReference type="Proteomes" id="UP001154078">
    <property type="component" value="Chromosome 9"/>
</dbReference>
<evidence type="ECO:0000256" key="1">
    <source>
        <dbReference type="ARBA" id="ARBA00004123"/>
    </source>
</evidence>
<dbReference type="Pfam" id="PF08064">
    <property type="entry name" value="UME"/>
    <property type="match status" value="1"/>
</dbReference>
<dbReference type="GO" id="GO:0000723">
    <property type="term" value="P:telomere maintenance"/>
    <property type="evidence" value="ECO:0007669"/>
    <property type="project" value="TreeGrafter"/>
</dbReference>
<keyword evidence="7" id="KW-0227">DNA damage</keyword>
<evidence type="ECO:0000256" key="9">
    <source>
        <dbReference type="ARBA" id="ARBA00022840"/>
    </source>
</evidence>